<dbReference type="STRING" id="82805.SAMN04487998_3350"/>
<feature type="compositionally biased region" description="Low complexity" evidence="1">
    <location>
        <begin position="252"/>
        <end position="264"/>
    </location>
</feature>
<evidence type="ECO:0000256" key="1">
    <source>
        <dbReference type="SAM" id="MobiDB-lite"/>
    </source>
</evidence>
<organism evidence="3 4">
    <name type="scientific">Hymenobacter actinosclerus</name>
    <dbReference type="NCBI Taxonomy" id="82805"/>
    <lineage>
        <taxon>Bacteria</taxon>
        <taxon>Pseudomonadati</taxon>
        <taxon>Bacteroidota</taxon>
        <taxon>Cytophagia</taxon>
        <taxon>Cytophagales</taxon>
        <taxon>Hymenobacteraceae</taxon>
        <taxon>Hymenobacter</taxon>
    </lineage>
</organism>
<evidence type="ECO:0000313" key="3">
    <source>
        <dbReference type="EMBL" id="SET97430.1"/>
    </source>
</evidence>
<sequence>MIAKTITGKDFEGALTYGAGLRQGRGKLPGQAPLLVVANVIPGSPKQMAQDMQAMAARSKKIQKPVWHTVLSWKAGERVSQEQKVAAAKRYCALIGAPVDRHQVVVYEHRDKEHAHIHIYLNRVPIDGGAALRTDNNFYRQPAITRQISQELGMAPLPERQRILLPDPDPATQAARELVSRVLLRLLSHPDRGGEQWLALHLQKARISVRFTHDKGGILRGVRFEVDGIALRGQQVGYKGAQIRQALAAPVQPATPATAGPPLANTSSISAPEASSKPGRAQTPQRARRKGPAR</sequence>
<feature type="region of interest" description="Disordered" evidence="1">
    <location>
        <begin position="252"/>
        <end position="294"/>
    </location>
</feature>
<protein>
    <submittedName>
        <fullName evidence="3">Relaxase/Mobilisation nuclease domain-containing protein</fullName>
    </submittedName>
</protein>
<dbReference type="Pfam" id="PF03432">
    <property type="entry name" value="Relaxase"/>
    <property type="match status" value="1"/>
</dbReference>
<reference evidence="4" key="1">
    <citation type="submission" date="2016-10" db="EMBL/GenBank/DDBJ databases">
        <authorList>
            <person name="Varghese N."/>
            <person name="Submissions S."/>
        </authorList>
    </citation>
    <scope>NUCLEOTIDE SEQUENCE [LARGE SCALE GENOMIC DNA]</scope>
    <source>
        <strain evidence="4">DSM 15310</strain>
    </source>
</reference>
<feature type="domain" description="MobA/VirD2-like nuclease" evidence="2">
    <location>
        <begin position="37"/>
        <end position="153"/>
    </location>
</feature>
<dbReference type="OrthoDB" id="1525197at2"/>
<proteinExistence type="predicted"/>
<name>A0A1I0IK31_9BACT</name>
<dbReference type="InterPro" id="IPR005094">
    <property type="entry name" value="Endonuclease_MobA/VirD2"/>
</dbReference>
<keyword evidence="4" id="KW-1185">Reference proteome</keyword>
<dbReference type="EMBL" id="FOHS01000005">
    <property type="protein sequence ID" value="SET97430.1"/>
    <property type="molecule type" value="Genomic_DNA"/>
</dbReference>
<dbReference type="RefSeq" id="WP_092773693.1">
    <property type="nucleotide sequence ID" value="NZ_FOHS01000005.1"/>
</dbReference>
<evidence type="ECO:0000259" key="2">
    <source>
        <dbReference type="Pfam" id="PF03432"/>
    </source>
</evidence>
<gene>
    <name evidence="3" type="ORF">SAMN04487998_3350</name>
</gene>
<dbReference type="AlphaFoldDB" id="A0A1I0IK31"/>
<dbReference type="Proteomes" id="UP000198697">
    <property type="component" value="Unassembled WGS sequence"/>
</dbReference>
<accession>A0A1I0IK31</accession>
<evidence type="ECO:0000313" key="4">
    <source>
        <dbReference type="Proteomes" id="UP000198697"/>
    </source>
</evidence>